<dbReference type="InterPro" id="IPR051684">
    <property type="entry name" value="Electron_Trans/Redox"/>
</dbReference>
<keyword evidence="7" id="KW-1133">Transmembrane helix</keyword>
<evidence type="ECO:0000259" key="8">
    <source>
        <dbReference type="PROSITE" id="PS51379"/>
    </source>
</evidence>
<feature type="transmembrane region" description="Helical" evidence="7">
    <location>
        <begin position="148"/>
        <end position="171"/>
    </location>
</feature>
<gene>
    <name evidence="9" type="ORF">NTG6680_3075</name>
</gene>
<dbReference type="EMBL" id="OU912926">
    <property type="protein sequence ID" value="CAG9934324.1"/>
    <property type="molecule type" value="Genomic_DNA"/>
</dbReference>
<evidence type="ECO:0000256" key="1">
    <source>
        <dbReference type="ARBA" id="ARBA00022448"/>
    </source>
</evidence>
<reference evidence="9 10" key="1">
    <citation type="submission" date="2021-10" db="EMBL/GenBank/DDBJ databases">
        <authorList>
            <person name="Koch H."/>
        </authorList>
    </citation>
    <scope>NUCLEOTIDE SEQUENCE [LARGE SCALE GENOMIC DNA]</scope>
    <source>
        <strain evidence="9">6680</strain>
    </source>
</reference>
<keyword evidence="1" id="KW-0813">Transport</keyword>
<dbReference type="InterPro" id="IPR017896">
    <property type="entry name" value="4Fe4S_Fe-S-bd"/>
</dbReference>
<feature type="transmembrane region" description="Helical" evidence="7">
    <location>
        <begin position="82"/>
        <end position="106"/>
    </location>
</feature>
<accession>A0ABN8ANG9</accession>
<keyword evidence="4" id="KW-0249">Electron transport</keyword>
<dbReference type="RefSeq" id="WP_239797974.1">
    <property type="nucleotide sequence ID" value="NZ_OU912926.1"/>
</dbReference>
<keyword evidence="6" id="KW-0411">Iron-sulfur</keyword>
<dbReference type="PANTHER" id="PTHR30176">
    <property type="entry name" value="FERREDOXIN-TYPE PROTEIN NAPH"/>
    <property type="match status" value="1"/>
</dbReference>
<keyword evidence="7" id="KW-0812">Transmembrane</keyword>
<dbReference type="Pfam" id="PF12801">
    <property type="entry name" value="Fer4_5"/>
    <property type="match status" value="1"/>
</dbReference>
<protein>
    <submittedName>
        <fullName evidence="9">Polyferredoxin-like protein</fullName>
    </submittedName>
</protein>
<evidence type="ECO:0000256" key="5">
    <source>
        <dbReference type="ARBA" id="ARBA00023004"/>
    </source>
</evidence>
<evidence type="ECO:0000256" key="7">
    <source>
        <dbReference type="SAM" id="Phobius"/>
    </source>
</evidence>
<feature type="transmembrane region" description="Helical" evidence="7">
    <location>
        <begin position="191"/>
        <end position="214"/>
    </location>
</feature>
<dbReference type="Pfam" id="PF13746">
    <property type="entry name" value="Fer4_18"/>
    <property type="match status" value="1"/>
</dbReference>
<proteinExistence type="predicted"/>
<feature type="transmembrane region" description="Helical" evidence="7">
    <location>
        <begin position="37"/>
        <end position="57"/>
    </location>
</feature>
<evidence type="ECO:0000256" key="3">
    <source>
        <dbReference type="ARBA" id="ARBA00022723"/>
    </source>
</evidence>
<evidence type="ECO:0000256" key="6">
    <source>
        <dbReference type="ARBA" id="ARBA00023014"/>
    </source>
</evidence>
<feature type="domain" description="4Fe-4S ferredoxin-type" evidence="8">
    <location>
        <begin position="261"/>
        <end position="281"/>
    </location>
</feature>
<evidence type="ECO:0000256" key="2">
    <source>
        <dbReference type="ARBA" id="ARBA00022485"/>
    </source>
</evidence>
<evidence type="ECO:0000313" key="9">
    <source>
        <dbReference type="EMBL" id="CAG9934324.1"/>
    </source>
</evidence>
<keyword evidence="3" id="KW-0479">Metal-binding</keyword>
<keyword evidence="2" id="KW-0004">4Fe-4S</keyword>
<keyword evidence="7" id="KW-0472">Membrane</keyword>
<keyword evidence="5" id="KW-0408">Iron</keyword>
<dbReference type="PROSITE" id="PS51379">
    <property type="entry name" value="4FE4S_FER_2"/>
    <property type="match status" value="1"/>
</dbReference>
<dbReference type="PANTHER" id="PTHR30176:SF3">
    <property type="entry name" value="FERREDOXIN-TYPE PROTEIN NAPH"/>
    <property type="match status" value="1"/>
</dbReference>
<keyword evidence="10" id="KW-1185">Reference proteome</keyword>
<dbReference type="Proteomes" id="UP000839052">
    <property type="component" value="Chromosome"/>
</dbReference>
<evidence type="ECO:0000313" key="10">
    <source>
        <dbReference type="Proteomes" id="UP000839052"/>
    </source>
</evidence>
<dbReference type="SUPFAM" id="SSF54862">
    <property type="entry name" value="4Fe-4S ferredoxins"/>
    <property type="match status" value="1"/>
</dbReference>
<evidence type="ECO:0000256" key="4">
    <source>
        <dbReference type="ARBA" id="ARBA00022982"/>
    </source>
</evidence>
<name>A0ABN8ANG9_9PROT</name>
<feature type="transmembrane region" description="Helical" evidence="7">
    <location>
        <begin position="316"/>
        <end position="339"/>
    </location>
</feature>
<sequence>MASGVKYKSISSIPVKVIGTVVGSKPTHSEFRWKRRLVQMLVLVLVVLIPASGLFRIDPGAAAFVVLDRQIWLADFSLVTGAWLFLASSLVLLYSTAGTVFCGWVCPQNSMAEWANNLTHKLLGKHAEVSLTGEAPRVAGAKNKIMNWMLLGVAFFGAAMFFALIPLFYFYQPSVVWSFVTLQENTQLAGSLHWIYAVCVVIVFIDIALIRHFWCRYACIYRVWMHSFKTKQTLHIAYDASRSDECAKCNYCVTSCFIDLDPRKTDIYDSCINCGDCVDACNRLHNKQGVPGLLRFDMLERTNKSVNKFRGVAISLFARMGWTSPFVVLGAVMFIWGLWSYQPYHVVVGNADIQQGRTVQEYRIALSNKLYHSAELHVRVLGLPPDSYRLSAENVKLPPVGRESLILSIAQDLPRGLHSVVVEVSAGDTWMGRFPVQHFSEQRRKL</sequence>
<organism evidence="9 10">
    <name type="scientific">Candidatus Nitrotoga arctica</name>
    <dbReference type="NCBI Taxonomy" id="453162"/>
    <lineage>
        <taxon>Bacteria</taxon>
        <taxon>Pseudomonadati</taxon>
        <taxon>Pseudomonadota</taxon>
        <taxon>Betaproteobacteria</taxon>
        <taxon>Nitrosomonadales</taxon>
        <taxon>Gallionellaceae</taxon>
        <taxon>Candidatus Nitrotoga</taxon>
    </lineage>
</organism>